<keyword evidence="1" id="KW-0479">Metal-binding</keyword>
<feature type="active site" description="Proton acceptor" evidence="3">
    <location>
        <position position="138"/>
    </location>
</feature>
<feature type="domain" description="Peptidase M20 dimerisation" evidence="4">
    <location>
        <begin position="173"/>
        <end position="267"/>
    </location>
</feature>
<dbReference type="PIRSF" id="PIRSF037238">
    <property type="entry name" value="Carboxypeptidase_G2"/>
    <property type="match status" value="1"/>
</dbReference>
<dbReference type="RefSeq" id="WP_208321209.1">
    <property type="nucleotide sequence ID" value="NZ_SORI01000034.1"/>
</dbReference>
<evidence type="ECO:0000313" key="6">
    <source>
        <dbReference type="Proteomes" id="UP000295066"/>
    </source>
</evidence>
<dbReference type="GO" id="GO:0004180">
    <property type="term" value="F:carboxypeptidase activity"/>
    <property type="evidence" value="ECO:0007669"/>
    <property type="project" value="UniProtKB-KW"/>
</dbReference>
<evidence type="ECO:0000256" key="2">
    <source>
        <dbReference type="ARBA" id="ARBA00022801"/>
    </source>
</evidence>
<dbReference type="Proteomes" id="UP000295066">
    <property type="component" value="Unassembled WGS sequence"/>
</dbReference>
<protein>
    <submittedName>
        <fullName evidence="5">Glutamate carboxypeptidase</fullName>
    </submittedName>
</protein>
<name>A0A4R8M047_9BACT</name>
<dbReference type="GO" id="GO:0046872">
    <property type="term" value="F:metal ion binding"/>
    <property type="evidence" value="ECO:0007669"/>
    <property type="project" value="UniProtKB-KW"/>
</dbReference>
<dbReference type="Gene3D" id="3.40.630.10">
    <property type="entry name" value="Zn peptidases"/>
    <property type="match status" value="1"/>
</dbReference>
<keyword evidence="5" id="KW-0121">Carboxypeptidase</keyword>
<evidence type="ECO:0000259" key="4">
    <source>
        <dbReference type="Pfam" id="PF07687"/>
    </source>
</evidence>
<comment type="caution">
    <text evidence="5">The sequence shown here is derived from an EMBL/GenBank/DDBJ whole genome shotgun (WGS) entry which is preliminary data.</text>
</comment>
<dbReference type="InterPro" id="IPR017150">
    <property type="entry name" value="Pept_M20_glutamate_carboxypep"/>
</dbReference>
<keyword evidence="5" id="KW-0645">Protease</keyword>
<evidence type="ECO:0000256" key="3">
    <source>
        <dbReference type="PIRSR" id="PIRSR037238-1"/>
    </source>
</evidence>
<dbReference type="PANTHER" id="PTHR43808">
    <property type="entry name" value="ACETYLORNITHINE DEACETYLASE"/>
    <property type="match status" value="1"/>
</dbReference>
<evidence type="ECO:0000256" key="1">
    <source>
        <dbReference type="ARBA" id="ARBA00022723"/>
    </source>
</evidence>
<dbReference type="Pfam" id="PF01546">
    <property type="entry name" value="Peptidase_M20"/>
    <property type="match status" value="1"/>
</dbReference>
<dbReference type="PANTHER" id="PTHR43808:SF9">
    <property type="entry name" value="BLL0789 PROTEIN"/>
    <property type="match status" value="1"/>
</dbReference>
<accession>A0A4R8M047</accession>
<keyword evidence="6" id="KW-1185">Reference proteome</keyword>
<dbReference type="AlphaFoldDB" id="A0A4R8M047"/>
<sequence>MNISFSLEQFLKDLEYLVNIDSQSRDTEGVAAVASFFEKAFADIGWKVEKKDLGPAVGPSLKITNGKAPYDSLLLGHLDTVFPKGTVAERPFSRDEHRAYGPGVNDMKGGLLFGLYAARALTEAGAPGSFCFVYNSEEEIGSRRARPWIEELARESRTAVILEPARPNGNLMNERKGLGRIDVTFHGKAAHAGVEPEKGISAVNEMAHWIIGLHGLTDFGKGTTLNAGVVSGGTTPNVVPEKASMTVDVRIKIPEEKNRIDAKIAELKAHPATAGINVEADFFLTRPPMNPSPKTMKLCALVEEAGREAGVEVRWQGTGGGSDGNFTAALDVPTVDGLGPVGGGSHAVTEYVEIGEISSRFALLLGILERIPNAVF</sequence>
<dbReference type="InterPro" id="IPR050072">
    <property type="entry name" value="Peptidase_M20A"/>
</dbReference>
<keyword evidence="2" id="KW-0378">Hydrolase</keyword>
<dbReference type="Gene3D" id="3.30.70.360">
    <property type="match status" value="1"/>
</dbReference>
<dbReference type="Pfam" id="PF07687">
    <property type="entry name" value="M20_dimer"/>
    <property type="match status" value="1"/>
</dbReference>
<dbReference type="SUPFAM" id="SSF55031">
    <property type="entry name" value="Bacterial exopeptidase dimerisation domain"/>
    <property type="match status" value="1"/>
</dbReference>
<reference evidence="5 6" key="1">
    <citation type="submission" date="2019-03" db="EMBL/GenBank/DDBJ databases">
        <title>Genomic Encyclopedia of Type Strains, Phase IV (KMG-IV): sequencing the most valuable type-strain genomes for metagenomic binning, comparative biology and taxonomic classification.</title>
        <authorList>
            <person name="Goeker M."/>
        </authorList>
    </citation>
    <scope>NUCLEOTIDE SEQUENCE [LARGE SCALE GENOMIC DNA]</scope>
    <source>
        <strain evidence="5 6">DSM 25964</strain>
    </source>
</reference>
<dbReference type="InterPro" id="IPR036264">
    <property type="entry name" value="Bact_exopeptidase_dim_dom"/>
</dbReference>
<gene>
    <name evidence="5" type="ORF">C8D99_13410</name>
</gene>
<evidence type="ECO:0000313" key="5">
    <source>
        <dbReference type="EMBL" id="TDY52712.1"/>
    </source>
</evidence>
<dbReference type="SUPFAM" id="SSF53187">
    <property type="entry name" value="Zn-dependent exopeptidases"/>
    <property type="match status" value="1"/>
</dbReference>
<proteinExistence type="predicted"/>
<organism evidence="5 6">
    <name type="scientific">Aminivibrio pyruvatiphilus</name>
    <dbReference type="NCBI Taxonomy" id="1005740"/>
    <lineage>
        <taxon>Bacteria</taxon>
        <taxon>Thermotogati</taxon>
        <taxon>Synergistota</taxon>
        <taxon>Synergistia</taxon>
        <taxon>Synergistales</taxon>
        <taxon>Aminobacteriaceae</taxon>
        <taxon>Aminivibrio</taxon>
    </lineage>
</organism>
<dbReference type="EMBL" id="SORI01000034">
    <property type="protein sequence ID" value="TDY52712.1"/>
    <property type="molecule type" value="Genomic_DNA"/>
</dbReference>
<dbReference type="InterPro" id="IPR011650">
    <property type="entry name" value="Peptidase_M20_dimer"/>
</dbReference>
<dbReference type="InterPro" id="IPR002933">
    <property type="entry name" value="Peptidase_M20"/>
</dbReference>
<dbReference type="CDD" id="cd03885">
    <property type="entry name" value="M20_CPDG2"/>
    <property type="match status" value="1"/>
</dbReference>
<feature type="active site" evidence="3">
    <location>
        <position position="79"/>
    </location>
</feature>